<comment type="caution">
    <text evidence="3">The sequence shown here is derived from an EMBL/GenBank/DDBJ whole genome shotgun (WGS) entry which is preliminary data.</text>
</comment>
<evidence type="ECO:0000256" key="2">
    <source>
        <dbReference type="SAM" id="MobiDB-lite"/>
    </source>
</evidence>
<dbReference type="InterPro" id="IPR040300">
    <property type="entry name" value="At3g49055-like"/>
</dbReference>
<keyword evidence="4" id="KW-1185">Reference proteome</keyword>
<keyword evidence="1" id="KW-0175">Coiled coil</keyword>
<reference evidence="3 4" key="1">
    <citation type="submission" date="2019-07" db="EMBL/GenBank/DDBJ databases">
        <title>De Novo Assembly of kiwifruit Actinidia rufa.</title>
        <authorList>
            <person name="Sugita-Konishi S."/>
            <person name="Sato K."/>
            <person name="Mori E."/>
            <person name="Abe Y."/>
            <person name="Kisaki G."/>
            <person name="Hamano K."/>
            <person name="Suezawa K."/>
            <person name="Otani M."/>
            <person name="Fukuda T."/>
            <person name="Manabe T."/>
            <person name="Gomi K."/>
            <person name="Tabuchi M."/>
            <person name="Akimitsu K."/>
            <person name="Kataoka I."/>
        </authorList>
    </citation>
    <scope>NUCLEOTIDE SEQUENCE [LARGE SCALE GENOMIC DNA]</scope>
    <source>
        <strain evidence="4">cv. Fuchu</strain>
    </source>
</reference>
<gene>
    <name evidence="3" type="ORF">Acr_06g0001470</name>
</gene>
<dbReference type="EMBL" id="BJWL01000006">
    <property type="protein sequence ID" value="GFY88207.1"/>
    <property type="molecule type" value="Genomic_DNA"/>
</dbReference>
<dbReference type="AlphaFoldDB" id="A0A7J0ERL2"/>
<feature type="coiled-coil region" evidence="1">
    <location>
        <begin position="301"/>
        <end position="328"/>
    </location>
</feature>
<feature type="region of interest" description="Disordered" evidence="2">
    <location>
        <begin position="1"/>
        <end position="36"/>
    </location>
</feature>
<feature type="coiled-coil region" evidence="1">
    <location>
        <begin position="149"/>
        <end position="222"/>
    </location>
</feature>
<feature type="coiled-coil region" evidence="1">
    <location>
        <begin position="504"/>
        <end position="573"/>
    </location>
</feature>
<evidence type="ECO:0000256" key="1">
    <source>
        <dbReference type="SAM" id="Coils"/>
    </source>
</evidence>
<feature type="compositionally biased region" description="Acidic residues" evidence="2">
    <location>
        <begin position="1"/>
        <end position="20"/>
    </location>
</feature>
<name>A0A7J0ERL2_9ERIC</name>
<accession>A0A7J0ERL2</accession>
<evidence type="ECO:0000313" key="4">
    <source>
        <dbReference type="Proteomes" id="UP000585474"/>
    </source>
</evidence>
<dbReference type="PANTHER" id="PTHR34937">
    <property type="entry name" value="OS08G0559800 PROTEIN"/>
    <property type="match status" value="1"/>
</dbReference>
<feature type="coiled-coil region" evidence="1">
    <location>
        <begin position="409"/>
        <end position="478"/>
    </location>
</feature>
<dbReference type="Proteomes" id="UP000585474">
    <property type="component" value="Unassembled WGS sequence"/>
</dbReference>
<feature type="coiled-coil region" evidence="1">
    <location>
        <begin position="74"/>
        <end position="108"/>
    </location>
</feature>
<dbReference type="PANTHER" id="PTHR34937:SF1">
    <property type="entry name" value="PARAMYOSIN"/>
    <property type="match status" value="1"/>
</dbReference>
<proteinExistence type="predicted"/>
<protein>
    <submittedName>
        <fullName evidence="3">Uncharacterized protein</fullName>
    </submittedName>
</protein>
<organism evidence="3 4">
    <name type="scientific">Actinidia rufa</name>
    <dbReference type="NCBI Taxonomy" id="165716"/>
    <lineage>
        <taxon>Eukaryota</taxon>
        <taxon>Viridiplantae</taxon>
        <taxon>Streptophyta</taxon>
        <taxon>Embryophyta</taxon>
        <taxon>Tracheophyta</taxon>
        <taxon>Spermatophyta</taxon>
        <taxon>Magnoliopsida</taxon>
        <taxon>eudicotyledons</taxon>
        <taxon>Gunneridae</taxon>
        <taxon>Pentapetalae</taxon>
        <taxon>asterids</taxon>
        <taxon>Ericales</taxon>
        <taxon>Actinidiaceae</taxon>
        <taxon>Actinidia</taxon>
    </lineage>
</organism>
<dbReference type="OrthoDB" id="1682775at2759"/>
<sequence length="782" mass="87972">MASAGEEDNDAVLSDVEADDPVPISIKSPSPEDVSAERFREVLAELDRERQAREATENSKSDLQVSFNRLKVLAHEAIKKRDEYGRQRDEAMREKDEALKQRDEIAKQFRRGCEGEGLVEIGDGDWNSDKYTGLPAVAYGVIKRTNDIVEELLRQIESTAKSRNEAREQIDQRNYEIAIEVSQLEATINGLREEVSKKTSIVENLEKAMVEKDGKISEMEKEMSGKLNLRRMRPLLVEQLNLVSKIHDLLYDGIKIVDAGEMDQSDLSESMFLPRETDIEENIRASLAGMESMYELTRLVVDKTKNLVEDKSRELKILRETASQLANEKEHIGSLLRSVLWRRTSTDLSSKTNELFKVAENGLRKSGIDFRFGNHIGTGKDAASYDKADTLETEKDEIYSLAGALEDIIKQSQLEIIELKHSVEELRAETSLLKEHVEAQTKELNYRKQRIEELEEKERVANENVEGLMMDIAAAEEEITRWKVAAQQEAAAGKAVEQEFVAQLSAVRHELEEAKQAVMESEKKLKFKEETAAAAMAARDAAEKSLRLADMRASRLRDRVEELTQQLEQLDTRQNLRGLTGPRYVCWPWEWLGLSFVGAPRSATQQQSSNEMELSEPLPNLATDQMNIPEVGFGLHGREGIHVGGSDECLVVVEINDHLNDAAGHVGSNAVAVGVLGNGSPAHDVVEDVQFEEFGAGILILTPSLLPWRANEVEVMLLVGTMRNFTVSLLVSSEKMRVCLVGDGTLENGDWTWGDDELEMVVERRIGWLGLENEDDLVRRFK</sequence>
<evidence type="ECO:0000313" key="3">
    <source>
        <dbReference type="EMBL" id="GFY88207.1"/>
    </source>
</evidence>